<reference evidence="26" key="1">
    <citation type="journal article" date="2014" name="Nature">
        <title>Elephant shark genome provides unique insights into gnathostome evolution.</title>
        <authorList>
            <consortium name="International Elephant Shark Genome Sequencing Consortium"/>
            <person name="Venkatesh B."/>
            <person name="Lee A.P."/>
            <person name="Ravi V."/>
            <person name="Maurya A.K."/>
            <person name="Lian M.M."/>
            <person name="Swann J.B."/>
            <person name="Ohta Y."/>
            <person name="Flajnik M.F."/>
            <person name="Sutoh Y."/>
            <person name="Kasahara M."/>
            <person name="Hoon S."/>
            <person name="Gangu V."/>
            <person name="Roy S.W."/>
            <person name="Irimia M."/>
            <person name="Korzh V."/>
            <person name="Kondrychyn I."/>
            <person name="Lim Z.W."/>
            <person name="Tay B.H."/>
            <person name="Tohari S."/>
            <person name="Kong K.W."/>
            <person name="Ho S."/>
            <person name="Lorente-Galdos B."/>
            <person name="Quilez J."/>
            <person name="Marques-Bonet T."/>
            <person name="Raney B.J."/>
            <person name="Ingham P.W."/>
            <person name="Tay A."/>
            <person name="Hillier L.W."/>
            <person name="Minx P."/>
            <person name="Boehm T."/>
            <person name="Wilson R.K."/>
            <person name="Brenner S."/>
            <person name="Warren W.C."/>
        </authorList>
    </citation>
    <scope>NUCLEOTIDE SEQUENCE</scope>
    <source>
        <tissue evidence="26">Liver</tissue>
    </source>
</reference>
<feature type="disulfide bond" evidence="16">
    <location>
        <begin position="614"/>
        <end position="643"/>
    </location>
</feature>
<organism evidence="26">
    <name type="scientific">Callorhinchus milii</name>
    <name type="common">Ghost shark</name>
    <dbReference type="NCBI Taxonomy" id="7868"/>
    <lineage>
        <taxon>Eukaryota</taxon>
        <taxon>Metazoa</taxon>
        <taxon>Chordata</taxon>
        <taxon>Craniata</taxon>
        <taxon>Vertebrata</taxon>
        <taxon>Chondrichthyes</taxon>
        <taxon>Holocephali</taxon>
        <taxon>Chimaeriformes</taxon>
        <taxon>Callorhinchidae</taxon>
        <taxon>Callorhinchus</taxon>
    </lineage>
</organism>
<dbReference type="SMART" id="SM00020">
    <property type="entry name" value="Tryp_SPc"/>
    <property type="match status" value="1"/>
</dbReference>
<feature type="disulfide bond" evidence="16">
    <location>
        <begin position="284"/>
        <end position="333"/>
    </location>
</feature>
<dbReference type="PRINTS" id="PR00722">
    <property type="entry name" value="CHYMOTRYPSIN"/>
</dbReference>
<feature type="domain" description="Sushi" evidence="25">
    <location>
        <begin position="349"/>
        <end position="413"/>
    </location>
</feature>
<feature type="binding site" evidence="18">
    <location>
        <position position="110"/>
    </location>
    <ligand>
        <name>Ca(2+)</name>
        <dbReference type="ChEBI" id="CHEBI:29108"/>
        <label>1</label>
    </ligand>
</feature>
<feature type="active site" description="Charge relay system" evidence="15">
    <location>
        <position position="468"/>
    </location>
</feature>
<dbReference type="GO" id="GO:0006958">
    <property type="term" value="P:complement activation, classical pathway"/>
    <property type="evidence" value="ECO:0007669"/>
    <property type="project" value="UniProtKB-KW"/>
</dbReference>
<evidence type="ECO:0000256" key="8">
    <source>
        <dbReference type="ARBA" id="ARBA00022801"/>
    </source>
</evidence>
<keyword evidence="3 20" id="KW-0768">Sushi</keyword>
<dbReference type="InterPro" id="IPR033116">
    <property type="entry name" value="TRYPSIN_SER"/>
</dbReference>
<evidence type="ECO:0000256" key="16">
    <source>
        <dbReference type="PIRSR" id="PIRSR001155-2"/>
    </source>
</evidence>
<dbReference type="Gene3D" id="2.60.120.290">
    <property type="entry name" value="Spermadhesin, CUB domain"/>
    <property type="match status" value="2"/>
</dbReference>
<dbReference type="InterPro" id="IPR000152">
    <property type="entry name" value="EGF-type_Asp/Asn_hydroxyl_site"/>
</dbReference>
<dbReference type="SUPFAM" id="SSF49854">
    <property type="entry name" value="Spermadhesin, CUB domain"/>
    <property type="match status" value="2"/>
</dbReference>
<comment type="caution">
    <text evidence="19">Lacks conserved residue(s) required for the propagation of feature annotation.</text>
</comment>
<keyword evidence="13 17" id="KW-0379">Hydroxylation</keyword>
<dbReference type="InterPro" id="IPR001881">
    <property type="entry name" value="EGF-like_Ca-bd_dom"/>
</dbReference>
<dbReference type="CDD" id="cd00190">
    <property type="entry name" value="Tryp_SPc"/>
    <property type="match status" value="1"/>
</dbReference>
<dbReference type="CDD" id="cd00054">
    <property type="entry name" value="EGF_CA"/>
    <property type="match status" value="1"/>
</dbReference>
<feature type="domain" description="Peptidase S1" evidence="24">
    <location>
        <begin position="427"/>
        <end position="664"/>
    </location>
</feature>
<evidence type="ECO:0000256" key="14">
    <source>
        <dbReference type="ARBA" id="ARBA00024195"/>
    </source>
</evidence>
<keyword evidence="17" id="KW-0597">Phosphoprotein</keyword>
<evidence type="ECO:0000256" key="12">
    <source>
        <dbReference type="ARBA" id="ARBA00023157"/>
    </source>
</evidence>
<dbReference type="SMART" id="SM00042">
    <property type="entry name" value="CUB"/>
    <property type="match status" value="2"/>
</dbReference>
<dbReference type="PROSITE" id="PS00135">
    <property type="entry name" value="TRYPSIN_SER"/>
    <property type="match status" value="1"/>
</dbReference>
<evidence type="ECO:0000256" key="15">
    <source>
        <dbReference type="PIRSR" id="PIRSR001155-1"/>
    </source>
</evidence>
<dbReference type="AlphaFoldDB" id="V9KLY1"/>
<dbReference type="InterPro" id="IPR009003">
    <property type="entry name" value="Peptidase_S1_PA"/>
</dbReference>
<feature type="modified residue" description="(3R)-3-hydroxyasparagine" evidence="17">
    <location>
        <position position="142"/>
    </location>
</feature>
<evidence type="ECO:0000259" key="23">
    <source>
        <dbReference type="PROSITE" id="PS50026"/>
    </source>
</evidence>
<dbReference type="EMBL" id="JW866600">
    <property type="protein sequence ID" value="AFO99117.1"/>
    <property type="molecule type" value="mRNA"/>
</dbReference>
<feature type="domain" description="CUB" evidence="22">
    <location>
        <begin position="13"/>
        <end position="125"/>
    </location>
</feature>
<dbReference type="PROSITE" id="PS50026">
    <property type="entry name" value="EGF_3"/>
    <property type="match status" value="1"/>
</dbReference>
<keyword evidence="8" id="KW-0378">Hydrolase</keyword>
<dbReference type="InterPro" id="IPR000436">
    <property type="entry name" value="Sushi_SCR_CCP_dom"/>
</dbReference>
<keyword evidence="12 16" id="KW-1015">Disulfide bond</keyword>
<protein>
    <submittedName>
        <fullName evidence="26">Complement protein 1S</fullName>
    </submittedName>
</protein>
<keyword evidence="11" id="KW-0180">Complement pathway</keyword>
<dbReference type="PROSITE" id="PS01186">
    <property type="entry name" value="EGF_2"/>
    <property type="match status" value="1"/>
</dbReference>
<dbReference type="GO" id="GO:0004252">
    <property type="term" value="F:serine-type endopeptidase activity"/>
    <property type="evidence" value="ECO:0007669"/>
    <property type="project" value="InterPro"/>
</dbReference>
<feature type="binding site" evidence="18">
    <location>
        <position position="142"/>
    </location>
    <ligand>
        <name>Ca(2+)</name>
        <dbReference type="ChEBI" id="CHEBI:29108"/>
        <label>2</label>
    </ligand>
</feature>
<dbReference type="Pfam" id="PF00089">
    <property type="entry name" value="Trypsin"/>
    <property type="match status" value="1"/>
</dbReference>
<evidence type="ECO:0000256" key="1">
    <source>
        <dbReference type="ARBA" id="ARBA00022536"/>
    </source>
</evidence>
<dbReference type="InterPro" id="IPR035914">
    <property type="entry name" value="Sperma_CUB_dom_sf"/>
</dbReference>
<dbReference type="SMART" id="SM00181">
    <property type="entry name" value="EGF"/>
    <property type="match status" value="1"/>
</dbReference>
<evidence type="ECO:0000256" key="7">
    <source>
        <dbReference type="ARBA" id="ARBA00022737"/>
    </source>
</evidence>
<evidence type="ECO:0000256" key="19">
    <source>
        <dbReference type="PROSITE-ProRule" id="PRU00076"/>
    </source>
</evidence>
<feature type="domain" description="CUB" evidence="22">
    <location>
        <begin position="168"/>
        <end position="280"/>
    </location>
</feature>
<name>V9KLY1_CALMI</name>
<feature type="disulfide bond" evidence="16">
    <location>
        <begin position="168"/>
        <end position="196"/>
    </location>
</feature>
<dbReference type="SUPFAM" id="SSF57196">
    <property type="entry name" value="EGF/Laminin"/>
    <property type="match status" value="1"/>
</dbReference>
<keyword evidence="1 19" id="KW-0245">EGF-like domain</keyword>
<sequence>MRLLALALLPPLMGATVLEGLWGQFSTPGYPRDYPDNLEEVWEVRAGPGYRIRLSLTHVDVERSTGCAYDYIEVESDEGIPDRICGKFSEPLEFESRENWMTVRFRSDFSNEEPFAGFRAVYSASDKNECLAPNLCRHNCNNFIGGFSCSCRPGYHLQEDGHVCSVNCSREEPLTRFSGTISSPGFPGFYPENSRCRNVIRIEEGFQLILSFSPEFDIEGDGEGECVDTLKITDARGVIGVFCGRKAPEIGRIDGNFAALEFTTNPSGHHTGWSLRYSSTAKRCRAEFPDHSSASRSDSEFDYRETVDIRCQTGYELLGPDKNFAVDSVSFRCQKDGTWKTGDYHCKPVDCGPPDPVANGATSYDRSTFLSRCAYKCDAPHYTLDTTAEYICSSSGYWVNADTKDIKTPNCRPVCGLQNASSSLGRIVGGGPAAPGQFPWMVRIVVGPRRTMGAGALVGAQWVLTAAHLFDQPGVPRVTGGMVDLQDRQTRDLVALGPILHPGYRPQGPGSRPDFDHDLCLIPLRRPVKMGPLLSPVCLPPGPQAAQEGRVATVAGWGRTETAARRSKALRFARVPLAKMAACAQADYGRGRPHPVFTDNMLCAGAPGGRQDTCQGDSGGPLVLRGSQGAFVAGVTSFGPPDCGGLGVYTHVGRHLDWIEETMRAHQGALEEEEE</sequence>
<dbReference type="CDD" id="cd00041">
    <property type="entry name" value="CUB"/>
    <property type="match status" value="2"/>
</dbReference>
<keyword evidence="4" id="KW-0645">Protease</keyword>
<evidence type="ECO:0000313" key="26">
    <source>
        <dbReference type="EMBL" id="AFO99117.1"/>
    </source>
</evidence>
<feature type="disulfide bond" evidence="16">
    <location>
        <begin position="151"/>
        <end position="164"/>
    </location>
</feature>
<feature type="binding site" evidence="18">
    <location>
        <position position="62"/>
    </location>
    <ligand>
        <name>Ca(2+)</name>
        <dbReference type="ChEBI" id="CHEBI:29108"/>
        <label>1</label>
    </ligand>
</feature>
<keyword evidence="10" id="KW-0391">Immunity</keyword>
<dbReference type="Gene3D" id="2.40.10.10">
    <property type="entry name" value="Trypsin-like serine proteases"/>
    <property type="match status" value="1"/>
</dbReference>
<evidence type="ECO:0000259" key="22">
    <source>
        <dbReference type="PROSITE" id="PS01180"/>
    </source>
</evidence>
<dbReference type="SUPFAM" id="SSF57535">
    <property type="entry name" value="Complement control module/SCR domain"/>
    <property type="match status" value="2"/>
</dbReference>
<feature type="binding site" evidence="18">
    <location>
        <position position="267"/>
    </location>
    <ligand>
        <name>Ca(2+)</name>
        <dbReference type="ChEBI" id="CHEBI:29108"/>
        <label>3</label>
    </ligand>
</feature>
<dbReference type="InterPro" id="IPR018097">
    <property type="entry name" value="EGF_Ca-bd_CS"/>
</dbReference>
<dbReference type="SUPFAM" id="SSF50494">
    <property type="entry name" value="Trypsin-like serine proteases"/>
    <property type="match status" value="1"/>
</dbReference>
<dbReference type="PANTHER" id="PTHR24255:SF38">
    <property type="entry name" value="MANNAN-BINDING LECTIN SERINE PROTEASE 1-LIKE"/>
    <property type="match status" value="1"/>
</dbReference>
<dbReference type="Pfam" id="PF00431">
    <property type="entry name" value="CUB"/>
    <property type="match status" value="2"/>
</dbReference>
<dbReference type="PIRSF" id="PIRSF001155">
    <property type="entry name" value="C1r_C1s_MASP"/>
    <property type="match status" value="1"/>
</dbReference>
<keyword evidence="9" id="KW-0720">Serine protease</keyword>
<evidence type="ECO:0000259" key="24">
    <source>
        <dbReference type="PROSITE" id="PS50240"/>
    </source>
</evidence>
<feature type="disulfide bond" evidence="16 19">
    <location>
        <begin position="130"/>
        <end position="140"/>
    </location>
</feature>
<evidence type="ECO:0000256" key="21">
    <source>
        <dbReference type="SAM" id="SignalP"/>
    </source>
</evidence>
<feature type="disulfide bond" evidence="16">
    <location>
        <begin position="226"/>
        <end position="243"/>
    </location>
</feature>
<comment type="PTM">
    <text evidence="17">The iron and 2-oxoglutarate dependent 3-hydroxylation of aspartate and asparagine is (R) stereospecific within EGF domains.</text>
</comment>
<comment type="similarity">
    <text evidence="14">Belongs to the peptidase S1 family. CLIP subfamily.</text>
</comment>
<dbReference type="PROSITE" id="PS01180">
    <property type="entry name" value="CUB"/>
    <property type="match status" value="2"/>
</dbReference>
<dbReference type="InterPro" id="IPR043504">
    <property type="entry name" value="Peptidase_S1_PA_chymotrypsin"/>
</dbReference>
<keyword evidence="7" id="KW-0677">Repeat</keyword>
<dbReference type="SMART" id="SM00032">
    <property type="entry name" value="CCP"/>
    <property type="match status" value="2"/>
</dbReference>
<dbReference type="InterPro" id="IPR035976">
    <property type="entry name" value="Sushi/SCR/CCP_sf"/>
</dbReference>
<feature type="domain" description="EGF-like" evidence="23">
    <location>
        <begin position="126"/>
        <end position="165"/>
    </location>
</feature>
<dbReference type="PROSITE" id="PS01187">
    <property type="entry name" value="EGF_CA"/>
    <property type="match status" value="1"/>
</dbReference>
<feature type="disulfide bond" evidence="16">
    <location>
        <begin position="583"/>
        <end position="603"/>
    </location>
</feature>
<evidence type="ECO:0000256" key="2">
    <source>
        <dbReference type="ARBA" id="ARBA00022588"/>
    </source>
</evidence>
<evidence type="ECO:0000256" key="10">
    <source>
        <dbReference type="ARBA" id="ARBA00022859"/>
    </source>
</evidence>
<feature type="binding site" evidence="18">
    <location>
        <position position="219"/>
    </location>
    <ligand>
        <name>Ca(2+)</name>
        <dbReference type="ChEBI" id="CHEBI:29108"/>
        <label>3</label>
    </ligand>
</feature>
<feature type="disulfide bond" evidence="16">
    <location>
        <begin position="351"/>
        <end position="392"/>
    </location>
</feature>
<feature type="binding site" evidence="18">
    <location>
        <position position="129"/>
    </location>
    <ligand>
        <name>Ca(2+)</name>
        <dbReference type="ChEBI" id="CHEBI:29108"/>
        <label>2</label>
    </ligand>
</feature>
<feature type="binding site" evidence="18">
    <location>
        <position position="108"/>
    </location>
    <ligand>
        <name>Ca(2+)</name>
        <dbReference type="ChEBI" id="CHEBI:29108"/>
        <label>1</label>
    </ligand>
</feature>
<dbReference type="Pfam" id="PF00084">
    <property type="entry name" value="Sushi"/>
    <property type="match status" value="1"/>
</dbReference>
<evidence type="ECO:0000256" key="20">
    <source>
        <dbReference type="PROSITE-ProRule" id="PRU00302"/>
    </source>
</evidence>
<evidence type="ECO:0000256" key="5">
    <source>
        <dbReference type="ARBA" id="ARBA00022723"/>
    </source>
</evidence>
<evidence type="ECO:0000256" key="17">
    <source>
        <dbReference type="PIRSR" id="PIRSR001155-3"/>
    </source>
</evidence>
<dbReference type="PROSITE" id="PS00010">
    <property type="entry name" value="ASX_HYDROXYL"/>
    <property type="match status" value="1"/>
</dbReference>
<feature type="signal peptide" evidence="21">
    <location>
        <begin position="1"/>
        <end position="15"/>
    </location>
</feature>
<dbReference type="InterPro" id="IPR001254">
    <property type="entry name" value="Trypsin_dom"/>
</dbReference>
<keyword evidence="6 21" id="KW-0732">Signal</keyword>
<proteinExistence type="evidence at transcript level"/>
<dbReference type="InterPro" id="IPR001314">
    <property type="entry name" value="Peptidase_S1A"/>
</dbReference>
<dbReference type="InterPro" id="IPR000742">
    <property type="entry name" value="EGF"/>
</dbReference>
<keyword evidence="18" id="KW-0106">Calcium</keyword>
<feature type="binding site" evidence="18">
    <location>
        <position position="228"/>
    </location>
    <ligand>
        <name>Ca(2+)</name>
        <dbReference type="ChEBI" id="CHEBI:29108"/>
        <label>3</label>
    </ligand>
</feature>
<feature type="active site" description="Charge relay system" evidence="15">
    <location>
        <position position="618"/>
    </location>
</feature>
<feature type="disulfide bond" evidence="16">
    <location>
        <begin position="67"/>
        <end position="85"/>
    </location>
</feature>
<dbReference type="PANTHER" id="PTHR24255">
    <property type="entry name" value="COMPLEMENT COMPONENT 1, S SUBCOMPONENT-RELATED"/>
    <property type="match status" value="1"/>
</dbReference>
<keyword evidence="5 18" id="KW-0479">Metal-binding</keyword>
<evidence type="ECO:0000259" key="25">
    <source>
        <dbReference type="PROSITE" id="PS50923"/>
    </source>
</evidence>
<dbReference type="GO" id="GO:0005615">
    <property type="term" value="C:extracellular space"/>
    <property type="evidence" value="ECO:0007669"/>
    <property type="project" value="TreeGrafter"/>
</dbReference>
<dbReference type="InterPro" id="IPR000859">
    <property type="entry name" value="CUB_dom"/>
</dbReference>
<dbReference type="Gene3D" id="2.10.70.10">
    <property type="entry name" value="Complement Module, domain 1"/>
    <property type="match status" value="2"/>
</dbReference>
<feature type="disulfide bond" evidence="16">
    <location>
        <begin position="377"/>
        <end position="411"/>
    </location>
</feature>
<feature type="domain" description="Sushi" evidence="25">
    <location>
        <begin position="282"/>
        <end position="348"/>
    </location>
</feature>
<evidence type="ECO:0000256" key="9">
    <source>
        <dbReference type="ARBA" id="ARBA00022825"/>
    </source>
</evidence>
<dbReference type="FunFam" id="2.40.10.10:FF:000002">
    <property type="entry name" value="Transmembrane protease serine"/>
    <property type="match status" value="1"/>
</dbReference>
<evidence type="ECO:0000256" key="4">
    <source>
        <dbReference type="ARBA" id="ARBA00022670"/>
    </source>
</evidence>
<evidence type="ECO:0000256" key="3">
    <source>
        <dbReference type="ARBA" id="ARBA00022659"/>
    </source>
</evidence>
<feature type="disulfide bond" evidence="16">
    <location>
        <begin position="311"/>
        <end position="346"/>
    </location>
</feature>
<dbReference type="InterPro" id="IPR024175">
    <property type="entry name" value="Pept_S1A_C1r/C1S/mannan-bd"/>
</dbReference>
<feature type="binding site" evidence="18">
    <location>
        <position position="126"/>
    </location>
    <ligand>
        <name>Ca(2+)</name>
        <dbReference type="ChEBI" id="CHEBI:29108"/>
        <label>2</label>
    </ligand>
</feature>
<dbReference type="SMART" id="SM00179">
    <property type="entry name" value="EGF_CA"/>
    <property type="match status" value="1"/>
</dbReference>
<dbReference type="Pfam" id="PF07645">
    <property type="entry name" value="EGF_CA"/>
    <property type="match status" value="1"/>
</dbReference>
<evidence type="ECO:0000256" key="6">
    <source>
        <dbReference type="ARBA" id="ARBA00022729"/>
    </source>
</evidence>
<feature type="active site" description="Charge relay system" evidence="15">
    <location>
        <position position="518"/>
    </location>
</feature>
<evidence type="ECO:0000256" key="18">
    <source>
        <dbReference type="PIRSR" id="PIRSR001155-4"/>
    </source>
</evidence>
<dbReference type="InterPro" id="IPR049883">
    <property type="entry name" value="NOTCH1_EGF-like"/>
</dbReference>
<feature type="chain" id="PRO_5012429616" evidence="21">
    <location>
        <begin position="16"/>
        <end position="675"/>
    </location>
</feature>
<evidence type="ECO:0000256" key="11">
    <source>
        <dbReference type="ARBA" id="ARBA00022875"/>
    </source>
</evidence>
<dbReference type="CDD" id="cd00033">
    <property type="entry name" value="CCP"/>
    <property type="match status" value="1"/>
</dbReference>
<dbReference type="Gene3D" id="2.10.25.10">
    <property type="entry name" value="Laminin"/>
    <property type="match status" value="1"/>
</dbReference>
<dbReference type="PROSITE" id="PS50923">
    <property type="entry name" value="SUSHI"/>
    <property type="match status" value="2"/>
</dbReference>
<feature type="binding site" evidence="18">
    <location>
        <position position="70"/>
    </location>
    <ligand>
        <name>Ca(2+)</name>
        <dbReference type="ChEBI" id="CHEBI:29108"/>
        <label>1</label>
    </ligand>
</feature>
<dbReference type="GO" id="GO:0005509">
    <property type="term" value="F:calcium ion binding"/>
    <property type="evidence" value="ECO:0007669"/>
    <property type="project" value="InterPro"/>
</dbReference>
<dbReference type="PROSITE" id="PS50240">
    <property type="entry name" value="TRYPSIN_DOM"/>
    <property type="match status" value="1"/>
</dbReference>
<feature type="modified residue" description="Phosphoserine; by CK2" evidence="17">
    <location>
        <position position="182"/>
    </location>
</feature>
<dbReference type="GO" id="GO:0045087">
    <property type="term" value="P:innate immune response"/>
    <property type="evidence" value="ECO:0007669"/>
    <property type="project" value="UniProtKB-KW"/>
</dbReference>
<evidence type="ECO:0000256" key="13">
    <source>
        <dbReference type="ARBA" id="ARBA00023278"/>
    </source>
</evidence>
<keyword evidence="2" id="KW-0399">Innate immunity</keyword>
<feature type="disulfide bond" evidence="16">
    <location>
        <begin position="136"/>
        <end position="149"/>
    </location>
</feature>
<feature type="disulfide bond" description="Interchain (between heavy and light chains)" evidence="16">
    <location>
        <begin position="415"/>
        <end position="538"/>
    </location>
</feature>
<dbReference type="GO" id="GO:0006508">
    <property type="term" value="P:proteolysis"/>
    <property type="evidence" value="ECO:0007669"/>
    <property type="project" value="UniProtKB-KW"/>
</dbReference>
<feature type="binding site" evidence="18">
    <location>
        <position position="146"/>
    </location>
    <ligand>
        <name>Ca(2+)</name>
        <dbReference type="ChEBI" id="CHEBI:29108"/>
        <label>2</label>
    </ligand>
</feature>
<accession>V9KLY1</accession>